<comment type="caution">
    <text evidence="1">The sequence shown here is derived from an EMBL/GenBank/DDBJ whole genome shotgun (WGS) entry which is preliminary data.</text>
</comment>
<evidence type="ECO:0000313" key="2">
    <source>
        <dbReference type="Proteomes" id="UP000196036"/>
    </source>
</evidence>
<organism evidence="1 2">
    <name type="scientific">Bacteroides xylanisolvens</name>
    <dbReference type="NCBI Taxonomy" id="371601"/>
    <lineage>
        <taxon>Bacteria</taxon>
        <taxon>Pseudomonadati</taxon>
        <taxon>Bacteroidota</taxon>
        <taxon>Bacteroidia</taxon>
        <taxon>Bacteroidales</taxon>
        <taxon>Bacteroidaceae</taxon>
        <taxon>Bacteroides</taxon>
    </lineage>
</organism>
<dbReference type="AlphaFoldDB" id="A0A1Y4V841"/>
<dbReference type="Proteomes" id="UP000196036">
    <property type="component" value="Unassembled WGS sequence"/>
</dbReference>
<sequence>MGMIYKKYTGRKCEIFVVIYILHIIRFYYFLPYTFLHNILNAIDILYAFFFAFCFIKYKSRTTITKLEVATAILYVVFLLSVFIGIKNGQQIDRVLKYTSMVFLQFGFYYYLRLHNVSTEFLLKLLKRLLIGYAVITVLCYLQYPNCWFGGDDEQSLARMKSSLEDRGLIRFTLPCKMLVPLFLFMEIQSLGLWVNNKMKIFILFILLLFIGNRFPLVISLLVIGYMIAVSNNIKFFRKIQTGVVVAAVIAMLSFVSVTRNIIDSLIQTTVNERDAGDENNIRVLAATYFFLEFNGDKLEPKIIGNGIASNGDDMYSKEMKYLNEEVGFWESDVGYCEIYIYFGIIGLLGLFFWCYGVYDIKIEESYKYIKYYFLFLMVSMICGGYWFENIYVVNILTYTLVKSNENLMNKYLCVKLQS</sequence>
<name>A0A1Y4V841_9BACE</name>
<dbReference type="RefSeq" id="WP_087318528.1">
    <property type="nucleotide sequence ID" value="NZ_CAKOCS010000043.1"/>
</dbReference>
<evidence type="ECO:0000313" key="1">
    <source>
        <dbReference type="EMBL" id="OUQ65668.1"/>
    </source>
</evidence>
<proteinExistence type="predicted"/>
<gene>
    <name evidence="1" type="ORF">B5E52_14900</name>
</gene>
<accession>A0A1Y4V841</accession>
<reference evidence="2" key="1">
    <citation type="submission" date="2017-04" db="EMBL/GenBank/DDBJ databases">
        <title>Function of individual gut microbiota members based on whole genome sequencing of pure cultures obtained from chicken caecum.</title>
        <authorList>
            <person name="Medvecky M."/>
            <person name="Cejkova D."/>
            <person name="Polansky O."/>
            <person name="Karasova D."/>
            <person name="Kubasova T."/>
            <person name="Cizek A."/>
            <person name="Rychlik I."/>
        </authorList>
    </citation>
    <scope>NUCLEOTIDE SEQUENCE [LARGE SCALE GENOMIC DNA]</scope>
    <source>
        <strain evidence="2">An109</strain>
    </source>
</reference>
<protein>
    <submittedName>
        <fullName evidence="1">Uncharacterized protein</fullName>
    </submittedName>
</protein>
<dbReference type="EMBL" id="NFLW01000030">
    <property type="protein sequence ID" value="OUQ65668.1"/>
    <property type="molecule type" value="Genomic_DNA"/>
</dbReference>